<accession>A0A652YHU7</accession>
<comment type="caution">
    <text evidence="1">The sequence shown here is derived from an EMBL/GenBank/DDBJ whole genome shotgun (WGS) entry which is preliminary data.</text>
</comment>
<organism evidence="1">
    <name type="scientific">Nocardia globerula</name>
    <dbReference type="NCBI Taxonomy" id="1818"/>
    <lineage>
        <taxon>Bacteria</taxon>
        <taxon>Bacillati</taxon>
        <taxon>Actinomycetota</taxon>
        <taxon>Actinomycetes</taxon>
        <taxon>Mycobacteriales</taxon>
        <taxon>Nocardiaceae</taxon>
        <taxon>Nocardia</taxon>
    </lineage>
</organism>
<dbReference type="AlphaFoldDB" id="A0A652YHU7"/>
<name>A0A652YHU7_NOCGL</name>
<dbReference type="Gene3D" id="2.30.110.10">
    <property type="entry name" value="Electron Transport, Fmn-binding Protein, Chain A"/>
    <property type="match status" value="1"/>
</dbReference>
<dbReference type="Pfam" id="PF12900">
    <property type="entry name" value="Pyridox_ox_2"/>
    <property type="match status" value="1"/>
</dbReference>
<protein>
    <submittedName>
        <fullName evidence="1">Pyridoxamine 5'-phosphate oxidase-like protein</fullName>
    </submittedName>
</protein>
<dbReference type="InterPro" id="IPR012349">
    <property type="entry name" value="Split_barrel_FMN-bd"/>
</dbReference>
<sequence length="224" mass="25124">MLPDDDLPGRRKNPHGIFATTDVAQEVSSKAVPLSGIVKTYLRATHIASISMAKRIDNLEDLSAFKLSEDDREKLFDLQHECTVSWTNKDGWPVSMPHSFVRSEGKFWVHTTTNRKRVQALRARPESCVVVSSLGTGMTGAMVTSKTIATVHDGDRDLVRWLLPLFLKRVGMGADEEAMNQQLSLLDTPNRVVVEFDPVQFFTYNSQALRQAVASSGYDRWSQK</sequence>
<gene>
    <name evidence="1" type="ORF">FNL38_11366</name>
</gene>
<reference evidence="1" key="1">
    <citation type="submission" date="2019-07" db="EMBL/GenBank/DDBJ databases">
        <title>Genomic Encyclopedia of Type Strains, Phase IV (KMG-IV): sequencing the most valuable type-strain genomes for metagenomic binning, comparative biology and taxonomic classification.</title>
        <authorList>
            <person name="Goeker M."/>
        </authorList>
    </citation>
    <scope>NUCLEOTIDE SEQUENCE</scope>
    <source>
        <strain evidence="1">DSM 44596</strain>
    </source>
</reference>
<proteinExistence type="predicted"/>
<evidence type="ECO:0000313" key="1">
    <source>
        <dbReference type="EMBL" id="TYQ00700.1"/>
    </source>
</evidence>
<dbReference type="InterPro" id="IPR024747">
    <property type="entry name" value="Pyridox_Oxase-rel"/>
</dbReference>
<dbReference type="SUPFAM" id="SSF50475">
    <property type="entry name" value="FMN-binding split barrel"/>
    <property type="match status" value="1"/>
</dbReference>
<dbReference type="EMBL" id="VNIQ01000013">
    <property type="protein sequence ID" value="TYQ00700.1"/>
    <property type="molecule type" value="Genomic_DNA"/>
</dbReference>